<keyword evidence="2" id="KW-1185">Reference proteome</keyword>
<evidence type="ECO:0000313" key="2">
    <source>
        <dbReference type="Proteomes" id="UP001057402"/>
    </source>
</evidence>
<sequence length="284" mass="31696">MTSSLSSHIHHPAAAVDDEEEEEEEEETSLFPDPIHPSSDNPPESPSPAYHHYRLPSVDATVTIRLLPSQGLSFQLWPSSLSLLSSLSSPLSYLLPFSSPHHRPLRILELGSGAGLVGISYAAALGAHATITDLPHVLPNLLYNVDLNSSVLRESGGEVSVAQLRWGEIEDVEKVGREFDLVLAADVVYYDYLYEPLLKTLKWLFEGKGRDEMVFVMGHVRRWKKDNLFFRKARKWFDVEVLRTDRESHPGSRSGVIVYRFSCKAQHPSIALSSDVNGVSESVH</sequence>
<proteinExistence type="predicted"/>
<name>A0ACB9QKI4_9MYRT</name>
<evidence type="ECO:0000313" key="1">
    <source>
        <dbReference type="EMBL" id="KAI4367273.1"/>
    </source>
</evidence>
<protein>
    <submittedName>
        <fullName evidence="1">Uncharacterized protein</fullName>
    </submittedName>
</protein>
<reference evidence="2" key="1">
    <citation type="journal article" date="2023" name="Front. Plant Sci.">
        <title>Chromosomal-level genome assembly of Melastoma candidum provides insights into trichome evolution.</title>
        <authorList>
            <person name="Zhong Y."/>
            <person name="Wu W."/>
            <person name="Sun C."/>
            <person name="Zou P."/>
            <person name="Liu Y."/>
            <person name="Dai S."/>
            <person name="Zhou R."/>
        </authorList>
    </citation>
    <scope>NUCLEOTIDE SEQUENCE [LARGE SCALE GENOMIC DNA]</scope>
</reference>
<dbReference type="EMBL" id="CM042885">
    <property type="protein sequence ID" value="KAI4367273.1"/>
    <property type="molecule type" value="Genomic_DNA"/>
</dbReference>
<gene>
    <name evidence="1" type="ORF">MLD38_023030</name>
</gene>
<comment type="caution">
    <text evidence="1">The sequence shown here is derived from an EMBL/GenBank/DDBJ whole genome shotgun (WGS) entry which is preliminary data.</text>
</comment>
<dbReference type="Proteomes" id="UP001057402">
    <property type="component" value="Chromosome 6"/>
</dbReference>
<accession>A0ACB9QKI4</accession>
<organism evidence="1 2">
    <name type="scientific">Melastoma candidum</name>
    <dbReference type="NCBI Taxonomy" id="119954"/>
    <lineage>
        <taxon>Eukaryota</taxon>
        <taxon>Viridiplantae</taxon>
        <taxon>Streptophyta</taxon>
        <taxon>Embryophyta</taxon>
        <taxon>Tracheophyta</taxon>
        <taxon>Spermatophyta</taxon>
        <taxon>Magnoliopsida</taxon>
        <taxon>eudicotyledons</taxon>
        <taxon>Gunneridae</taxon>
        <taxon>Pentapetalae</taxon>
        <taxon>rosids</taxon>
        <taxon>malvids</taxon>
        <taxon>Myrtales</taxon>
        <taxon>Melastomataceae</taxon>
        <taxon>Melastomatoideae</taxon>
        <taxon>Melastomateae</taxon>
        <taxon>Melastoma</taxon>
    </lineage>
</organism>